<dbReference type="RefSeq" id="WP_142590873.1">
    <property type="nucleotide sequence ID" value="NZ_CABFWF030000001.1"/>
</dbReference>
<accession>A0ABN7JBF5</accession>
<evidence type="ECO:0008006" key="3">
    <source>
        <dbReference type="Google" id="ProtNLM"/>
    </source>
</evidence>
<dbReference type="EMBL" id="CABFWF030000001">
    <property type="protein sequence ID" value="CAD7023304.1"/>
    <property type="molecule type" value="Genomic_DNA"/>
</dbReference>
<evidence type="ECO:0000313" key="2">
    <source>
        <dbReference type="Proteomes" id="UP000606921"/>
    </source>
</evidence>
<name>A0ABN7JBF5_9HYPH</name>
<gene>
    <name evidence="1" type="ORF">REJC140_00161</name>
</gene>
<keyword evidence="2" id="KW-1185">Reference proteome</keyword>
<organism evidence="1 2">
    <name type="scientific">Pseudorhizobium endolithicum</name>
    <dbReference type="NCBI Taxonomy" id="1191678"/>
    <lineage>
        <taxon>Bacteria</taxon>
        <taxon>Pseudomonadati</taxon>
        <taxon>Pseudomonadota</taxon>
        <taxon>Alphaproteobacteria</taxon>
        <taxon>Hyphomicrobiales</taxon>
        <taxon>Rhizobiaceae</taxon>
        <taxon>Rhizobium/Agrobacterium group</taxon>
        <taxon>Pseudorhizobium</taxon>
    </lineage>
</organism>
<comment type="caution">
    <text evidence="1">The sequence shown here is derived from an EMBL/GenBank/DDBJ whole genome shotgun (WGS) entry which is preliminary data.</text>
</comment>
<protein>
    <recommendedName>
        <fullName evidence="3">Transposase</fullName>
    </recommendedName>
</protein>
<reference evidence="1 2" key="1">
    <citation type="submission" date="2020-11" db="EMBL/GenBank/DDBJ databases">
        <authorList>
            <person name="Lassalle F."/>
        </authorList>
    </citation>
    <scope>NUCLEOTIDE SEQUENCE [LARGE SCALE GENOMIC DNA]</scope>
    <source>
        <strain evidence="1 2">JC140</strain>
    </source>
</reference>
<evidence type="ECO:0000313" key="1">
    <source>
        <dbReference type="EMBL" id="CAD7023304.1"/>
    </source>
</evidence>
<dbReference type="Proteomes" id="UP000606921">
    <property type="component" value="Unassembled WGS sequence"/>
</dbReference>
<sequence length="88" mass="9914">MTTVRQHERQKPRKPEAYIETHLALFSRRADRIAFCQRHGIQLVGYDDPRLSKPTADPVPGHGRSLTEIAAQLMGLAKLAKNIGKARQ</sequence>
<proteinExistence type="predicted"/>